<evidence type="ECO:0000313" key="3">
    <source>
        <dbReference type="Proteomes" id="UP000325273"/>
    </source>
</evidence>
<dbReference type="Proteomes" id="UP000325273">
    <property type="component" value="Unassembled WGS sequence"/>
</dbReference>
<accession>A0A5B0GNJ4</accession>
<proteinExistence type="predicted"/>
<dbReference type="AlphaFoldDB" id="A0A5B0GNJ4"/>
<reference evidence="2 3" key="1">
    <citation type="submission" date="2019-08" db="EMBL/GenBank/DDBJ databases">
        <title>Paraburkholderia sp. DCY113.</title>
        <authorList>
            <person name="Kang J."/>
        </authorList>
    </citation>
    <scope>NUCLEOTIDE SEQUENCE [LARGE SCALE GENOMIC DNA]</scope>
    <source>
        <strain evidence="2 3">DCY113</strain>
    </source>
</reference>
<keyword evidence="3" id="KW-1185">Reference proteome</keyword>
<comment type="caution">
    <text evidence="2">The sequence shown here is derived from an EMBL/GenBank/DDBJ whole genome shotgun (WGS) entry which is preliminary data.</text>
</comment>
<dbReference type="EMBL" id="VTUZ01000025">
    <property type="protein sequence ID" value="KAA1004936.1"/>
    <property type="molecule type" value="Genomic_DNA"/>
</dbReference>
<evidence type="ECO:0000256" key="1">
    <source>
        <dbReference type="ARBA" id="ARBA00022962"/>
    </source>
</evidence>
<evidence type="ECO:0000313" key="2">
    <source>
        <dbReference type="EMBL" id="KAA1004936.1"/>
    </source>
</evidence>
<dbReference type="RefSeq" id="WP_149673579.1">
    <property type="nucleotide sequence ID" value="NZ_VTUZ01000025.1"/>
</dbReference>
<dbReference type="InterPro" id="IPR026869">
    <property type="entry name" value="EgtC-like"/>
</dbReference>
<name>A0A5B0GNJ4_9BURK</name>
<organism evidence="2 3">
    <name type="scientific">Paraburkholderia panacisoli</name>
    <dbReference type="NCBI Taxonomy" id="2603818"/>
    <lineage>
        <taxon>Bacteria</taxon>
        <taxon>Pseudomonadati</taxon>
        <taxon>Pseudomonadota</taxon>
        <taxon>Betaproteobacteria</taxon>
        <taxon>Burkholderiales</taxon>
        <taxon>Burkholderiaceae</taxon>
        <taxon>Paraburkholderia</taxon>
    </lineage>
</organism>
<sequence>MAYVIRRWPFSSARLVCADMSVDFSAYASSEVCTAVIATTPLTDEAWSTCSRAIC</sequence>
<dbReference type="Pfam" id="PF13230">
    <property type="entry name" value="GATase_4"/>
    <property type="match status" value="1"/>
</dbReference>
<gene>
    <name evidence="2" type="ORF">FVF58_30675</name>
</gene>
<keyword evidence="1" id="KW-0315">Glutamine amidotransferase</keyword>
<protein>
    <submittedName>
        <fullName evidence="2">Uncharacterized protein</fullName>
    </submittedName>
</protein>